<dbReference type="InterPro" id="IPR011992">
    <property type="entry name" value="EF-hand-dom_pair"/>
</dbReference>
<dbReference type="RefSeq" id="WP_264944682.1">
    <property type="nucleotide sequence ID" value="NZ_JAPDRA010000005.1"/>
</dbReference>
<feature type="region of interest" description="Disordered" evidence="1">
    <location>
        <begin position="31"/>
        <end position="68"/>
    </location>
</feature>
<evidence type="ECO:0000313" key="4">
    <source>
        <dbReference type="Proteomes" id="UP001596977"/>
    </source>
</evidence>
<dbReference type="PROSITE" id="PS50222">
    <property type="entry name" value="EF_HAND_2"/>
    <property type="match status" value="1"/>
</dbReference>
<gene>
    <name evidence="3" type="ORF">ACFQ1E_11685</name>
</gene>
<reference evidence="4" key="1">
    <citation type="journal article" date="2019" name="Int. J. Syst. Evol. Microbiol.">
        <title>The Global Catalogue of Microorganisms (GCM) 10K type strain sequencing project: providing services to taxonomists for standard genome sequencing and annotation.</title>
        <authorList>
            <consortium name="The Broad Institute Genomics Platform"/>
            <consortium name="The Broad Institute Genome Sequencing Center for Infectious Disease"/>
            <person name="Wu L."/>
            <person name="Ma J."/>
        </authorList>
    </citation>
    <scope>NUCLEOTIDE SEQUENCE [LARGE SCALE GENOMIC DNA]</scope>
    <source>
        <strain evidence="4">CCUG 62982</strain>
    </source>
</reference>
<feature type="compositionally biased region" description="Low complexity" evidence="1">
    <location>
        <begin position="136"/>
        <end position="150"/>
    </location>
</feature>
<feature type="compositionally biased region" description="Basic and acidic residues" evidence="1">
    <location>
        <begin position="53"/>
        <end position="68"/>
    </location>
</feature>
<dbReference type="PROSITE" id="PS00018">
    <property type="entry name" value="EF_HAND_1"/>
    <property type="match status" value="2"/>
</dbReference>
<organism evidence="3 4">
    <name type="scientific">Sphingomonas canadensis</name>
    <dbReference type="NCBI Taxonomy" id="1219257"/>
    <lineage>
        <taxon>Bacteria</taxon>
        <taxon>Pseudomonadati</taxon>
        <taxon>Pseudomonadota</taxon>
        <taxon>Alphaproteobacteria</taxon>
        <taxon>Sphingomonadales</taxon>
        <taxon>Sphingomonadaceae</taxon>
        <taxon>Sphingomonas</taxon>
    </lineage>
</organism>
<dbReference type="InterPro" id="IPR002048">
    <property type="entry name" value="EF_hand_dom"/>
</dbReference>
<dbReference type="Proteomes" id="UP001596977">
    <property type="component" value="Unassembled WGS sequence"/>
</dbReference>
<dbReference type="InterPro" id="IPR018247">
    <property type="entry name" value="EF_Hand_1_Ca_BS"/>
</dbReference>
<evidence type="ECO:0000313" key="3">
    <source>
        <dbReference type="EMBL" id="MFD0947000.1"/>
    </source>
</evidence>
<sequence length="167" mass="17905">MWRYLAGAVGALLLAGAGVFLFRGTAAPEAKAPPQPLAAVQEPLPEEAPSAPERSREQKRFDRVDRDKDGTITREEFLALRRRAYAKLDTNGDGKLSFDEWAIRTTKRFAGADKDRSSTLTRAEFATTAVRRKPAAPKCACAPAKAGPAAKAPPPAAAAEEEGEGEE</sequence>
<feature type="region of interest" description="Disordered" evidence="1">
    <location>
        <begin position="129"/>
        <end position="167"/>
    </location>
</feature>
<name>A0ABW3H699_9SPHN</name>
<dbReference type="EMBL" id="JBHTJG010000005">
    <property type="protein sequence ID" value="MFD0947000.1"/>
    <property type="molecule type" value="Genomic_DNA"/>
</dbReference>
<dbReference type="Pfam" id="PF13202">
    <property type="entry name" value="EF-hand_5"/>
    <property type="match status" value="2"/>
</dbReference>
<protein>
    <submittedName>
        <fullName evidence="3">EF-hand domain-containing protein</fullName>
    </submittedName>
</protein>
<dbReference type="SUPFAM" id="SSF47473">
    <property type="entry name" value="EF-hand"/>
    <property type="match status" value="1"/>
</dbReference>
<comment type="caution">
    <text evidence="3">The sequence shown here is derived from an EMBL/GenBank/DDBJ whole genome shotgun (WGS) entry which is preliminary data.</text>
</comment>
<keyword evidence="4" id="KW-1185">Reference proteome</keyword>
<proteinExistence type="predicted"/>
<evidence type="ECO:0000259" key="2">
    <source>
        <dbReference type="PROSITE" id="PS50222"/>
    </source>
</evidence>
<evidence type="ECO:0000256" key="1">
    <source>
        <dbReference type="SAM" id="MobiDB-lite"/>
    </source>
</evidence>
<feature type="domain" description="EF-hand" evidence="2">
    <location>
        <begin position="52"/>
        <end position="87"/>
    </location>
</feature>
<dbReference type="Gene3D" id="1.10.238.10">
    <property type="entry name" value="EF-hand"/>
    <property type="match status" value="2"/>
</dbReference>
<accession>A0ABW3H699</accession>
<dbReference type="CDD" id="cd00051">
    <property type="entry name" value="EFh"/>
    <property type="match status" value="1"/>
</dbReference>